<feature type="region of interest" description="Disordered" evidence="1">
    <location>
        <begin position="120"/>
        <end position="266"/>
    </location>
</feature>
<evidence type="ECO:0000313" key="3">
    <source>
        <dbReference type="EMBL" id="TGZ81513.1"/>
    </source>
</evidence>
<feature type="region of interest" description="Disordered" evidence="1">
    <location>
        <begin position="278"/>
        <end position="344"/>
    </location>
</feature>
<dbReference type="EMBL" id="ML220119">
    <property type="protein sequence ID" value="TGZ81513.1"/>
    <property type="molecule type" value="Genomic_DNA"/>
</dbReference>
<feature type="compositionally biased region" description="Basic and acidic residues" evidence="1">
    <location>
        <begin position="246"/>
        <end position="256"/>
    </location>
</feature>
<evidence type="ECO:0000313" key="4">
    <source>
        <dbReference type="Proteomes" id="UP000298138"/>
    </source>
</evidence>
<dbReference type="Proteomes" id="UP000298138">
    <property type="component" value="Unassembled WGS sequence"/>
</dbReference>
<accession>A0A4S2MY73</accession>
<feature type="compositionally biased region" description="Polar residues" evidence="1">
    <location>
        <begin position="162"/>
        <end position="176"/>
    </location>
</feature>
<evidence type="ECO:0000256" key="2">
    <source>
        <dbReference type="SAM" id="Phobius"/>
    </source>
</evidence>
<feature type="compositionally biased region" description="Basic residues" evidence="1">
    <location>
        <begin position="218"/>
        <end position="228"/>
    </location>
</feature>
<reference evidence="3 4" key="1">
    <citation type="submission" date="2019-04" db="EMBL/GenBank/DDBJ databases">
        <title>Comparative genomics and transcriptomics to analyze fruiting body development in filamentous ascomycetes.</title>
        <authorList>
            <consortium name="DOE Joint Genome Institute"/>
            <person name="Lutkenhaus R."/>
            <person name="Traeger S."/>
            <person name="Breuer J."/>
            <person name="Kuo A."/>
            <person name="Lipzen A."/>
            <person name="Pangilinan J."/>
            <person name="Dilworth D."/>
            <person name="Sandor L."/>
            <person name="Poggeler S."/>
            <person name="Barry K."/>
            <person name="Grigoriev I.V."/>
            <person name="Nowrousian M."/>
        </authorList>
    </citation>
    <scope>NUCLEOTIDE SEQUENCE [LARGE SCALE GENOMIC DNA]</scope>
    <source>
        <strain evidence="3 4">CBS 389.68</strain>
    </source>
</reference>
<feature type="compositionally biased region" description="Polar residues" evidence="1">
    <location>
        <begin position="283"/>
        <end position="293"/>
    </location>
</feature>
<feature type="transmembrane region" description="Helical" evidence="2">
    <location>
        <begin position="89"/>
        <end position="108"/>
    </location>
</feature>
<protein>
    <submittedName>
        <fullName evidence="3">Uncharacterized protein</fullName>
    </submittedName>
</protein>
<organism evidence="3 4">
    <name type="scientific">Ascodesmis nigricans</name>
    <dbReference type="NCBI Taxonomy" id="341454"/>
    <lineage>
        <taxon>Eukaryota</taxon>
        <taxon>Fungi</taxon>
        <taxon>Dikarya</taxon>
        <taxon>Ascomycota</taxon>
        <taxon>Pezizomycotina</taxon>
        <taxon>Pezizomycetes</taxon>
        <taxon>Pezizales</taxon>
        <taxon>Ascodesmidaceae</taxon>
        <taxon>Ascodesmis</taxon>
    </lineage>
</organism>
<dbReference type="InParanoid" id="A0A4S2MY73"/>
<proteinExistence type="predicted"/>
<keyword evidence="2" id="KW-1133">Transmembrane helix</keyword>
<keyword evidence="2" id="KW-0472">Membrane</keyword>
<keyword evidence="4" id="KW-1185">Reference proteome</keyword>
<feature type="transmembrane region" description="Helical" evidence="2">
    <location>
        <begin position="12"/>
        <end position="36"/>
    </location>
</feature>
<sequence length="344" mass="37791">MACLCLTLLGQFFRFFVSAVFIKLPLLSFSLVTVVATTRLRLLSSESLCVTSLNVAFSNLGNTFPSSSHTYTLSLEKITSKARMRIPQLFITLGVFILLSVALLSSYAHANPMAPALLIEPDDESSSSESPSARWDSGSSDSEAGFGHAYRRDRSNGYPYVSNRQNRQPASYNTLARSHREPSRALRPPTRRYTSASTGSRNNDGNNLHTSNALTGASRRRRPHRPPRHPFSDSSSSQSGSDDDTIIERPLREGEYPRGQAPSLQLNIDDAPSIPLVIPGQLSEYSGTDSGSESDNRNPRSLPPGAHRDYIGRISSNMYARNNRPPTPLPPTWDSDSDSSRTSQ</sequence>
<evidence type="ECO:0000256" key="1">
    <source>
        <dbReference type="SAM" id="MobiDB-lite"/>
    </source>
</evidence>
<gene>
    <name evidence="3" type="ORF">EX30DRAFT_363862</name>
</gene>
<name>A0A4S2MY73_9PEZI</name>
<keyword evidence="2" id="KW-0812">Transmembrane</keyword>
<dbReference type="AlphaFoldDB" id="A0A4S2MY73"/>
<feature type="compositionally biased region" description="Polar residues" evidence="1">
    <location>
        <begin position="192"/>
        <end position="215"/>
    </location>
</feature>